<dbReference type="PANTHER" id="PTHR45458">
    <property type="entry name" value="SHORT-CHAIN DEHYDROGENASE/REDUCTASE SDR"/>
    <property type="match status" value="1"/>
</dbReference>
<dbReference type="InterPro" id="IPR002347">
    <property type="entry name" value="SDR_fam"/>
</dbReference>
<dbReference type="Proteomes" id="UP001382935">
    <property type="component" value="Chromosome"/>
</dbReference>
<dbReference type="CDD" id="cd05325">
    <property type="entry name" value="carb_red_sniffer_like_SDR_c"/>
    <property type="match status" value="1"/>
</dbReference>
<dbReference type="InterPro" id="IPR052184">
    <property type="entry name" value="SDR_enzymes"/>
</dbReference>
<sequence length="216" mass="23035">MPTLLVTGANRGLGLEFVRQYREAGWEVIATVRESSPELEVLGAEIRTLDLTDAEAVSAVRAGRPLDLLIANAGTYGPRDVGEADGAEEWLDTFAVNTVAPYLLAKALLPEVKAAQGKLIVVSTRMGSLEDNSSGGFLAYRSSKTALNMAWKTLALANPDLAVAMLHPGWVQTRMGGSNAPVTPEQSIAGMRKVIDGLSAKDNGAFYDYEGNTVPW</sequence>
<dbReference type="PANTHER" id="PTHR45458:SF1">
    <property type="entry name" value="SHORT CHAIN DEHYDROGENASE"/>
    <property type="match status" value="1"/>
</dbReference>
<dbReference type="Pfam" id="PF00106">
    <property type="entry name" value="adh_short"/>
    <property type="match status" value="1"/>
</dbReference>
<dbReference type="EMBL" id="CP145607">
    <property type="protein sequence ID" value="WWM69725.1"/>
    <property type="molecule type" value="Genomic_DNA"/>
</dbReference>
<evidence type="ECO:0000313" key="1">
    <source>
        <dbReference type="EMBL" id="WWM69725.1"/>
    </source>
</evidence>
<dbReference type="SUPFAM" id="SSF51735">
    <property type="entry name" value="NAD(P)-binding Rossmann-fold domains"/>
    <property type="match status" value="1"/>
</dbReference>
<protein>
    <submittedName>
        <fullName evidence="1">SDR family oxidoreductase</fullName>
    </submittedName>
</protein>
<dbReference type="PRINTS" id="PR00081">
    <property type="entry name" value="GDHRDH"/>
</dbReference>
<evidence type="ECO:0000313" key="2">
    <source>
        <dbReference type="Proteomes" id="UP001382935"/>
    </source>
</evidence>
<keyword evidence="2" id="KW-1185">Reference proteome</keyword>
<dbReference type="Gene3D" id="3.40.50.720">
    <property type="entry name" value="NAD(P)-binding Rossmann-like Domain"/>
    <property type="match status" value="1"/>
</dbReference>
<gene>
    <name evidence="1" type="ORF">V6R86_03210</name>
</gene>
<reference evidence="1 2" key="1">
    <citation type="submission" date="2024-02" db="EMBL/GenBank/DDBJ databases">
        <title>Full genome sequence of Sphingomonas kaistensis.</title>
        <authorList>
            <person name="Poletto B.L."/>
            <person name="Silva G."/>
            <person name="Galante D."/>
            <person name="Campos K.R."/>
            <person name="Santos M.B.N."/>
            <person name="Sacchi C.T."/>
        </authorList>
    </citation>
    <scope>NUCLEOTIDE SEQUENCE [LARGE SCALE GENOMIC DNA]</scope>
    <source>
        <strain evidence="1 2">MA4R</strain>
    </source>
</reference>
<name>A0ABZ2FYL7_9SPHN</name>
<dbReference type="RefSeq" id="WP_338502051.1">
    <property type="nucleotide sequence ID" value="NZ_CP145607.1"/>
</dbReference>
<accession>A0ABZ2FYL7</accession>
<organism evidence="1 2">
    <name type="scientific">Sphingomonas kaistensis</name>
    <dbReference type="NCBI Taxonomy" id="298708"/>
    <lineage>
        <taxon>Bacteria</taxon>
        <taxon>Pseudomonadati</taxon>
        <taxon>Pseudomonadota</taxon>
        <taxon>Alphaproteobacteria</taxon>
        <taxon>Sphingomonadales</taxon>
        <taxon>Sphingomonadaceae</taxon>
        <taxon>Sphingomonas</taxon>
    </lineage>
</organism>
<proteinExistence type="predicted"/>
<dbReference type="InterPro" id="IPR036291">
    <property type="entry name" value="NAD(P)-bd_dom_sf"/>
</dbReference>